<feature type="domain" description="Excalibur calcium-binding" evidence="2">
    <location>
        <begin position="61"/>
        <end position="97"/>
    </location>
</feature>
<dbReference type="Pfam" id="PF05901">
    <property type="entry name" value="Excalibur"/>
    <property type="match status" value="1"/>
</dbReference>
<dbReference type="SMART" id="SM00894">
    <property type="entry name" value="Excalibur"/>
    <property type="match status" value="1"/>
</dbReference>
<name>A0A4S5E5U8_9MICC</name>
<sequence>MVRKVALSVLDMAVSQPWQHVIPRHSVSPQGDPLKKSTASLALAAVAGLTVLSTSPAVAAPFQDCTQAELLGVYNIPSTSSAYSTDLDRDGDGIGCENGDVAFNPNLVPTDPVPTATPAPTVDPTTPVVPMTPVAPVTPVAPQVGQMPVGGAETGIAQDTSDNTAALSLGAGLVLAAAAGGTFVVRRRTAKA</sequence>
<accession>A0A4S5E5U8</accession>
<protein>
    <submittedName>
        <fullName evidence="3">Excalibur calcium-binding domain-containing protein</fullName>
    </submittedName>
</protein>
<dbReference type="Proteomes" id="UP000305233">
    <property type="component" value="Unassembled WGS sequence"/>
</dbReference>
<evidence type="ECO:0000313" key="4">
    <source>
        <dbReference type="Proteomes" id="UP000305233"/>
    </source>
</evidence>
<gene>
    <name evidence="3" type="ORF">E8P82_07855</name>
</gene>
<proteinExistence type="predicted"/>
<keyword evidence="1" id="KW-0472">Membrane</keyword>
<dbReference type="OrthoDB" id="4337778at2"/>
<keyword evidence="1" id="KW-1133">Transmembrane helix</keyword>
<evidence type="ECO:0000256" key="1">
    <source>
        <dbReference type="SAM" id="Phobius"/>
    </source>
</evidence>
<evidence type="ECO:0000313" key="3">
    <source>
        <dbReference type="EMBL" id="THJ66830.1"/>
    </source>
</evidence>
<organism evidence="3 4">
    <name type="scientific">Arthrobacter echini</name>
    <dbReference type="NCBI Taxonomy" id="1529066"/>
    <lineage>
        <taxon>Bacteria</taxon>
        <taxon>Bacillati</taxon>
        <taxon>Actinomycetota</taxon>
        <taxon>Actinomycetes</taxon>
        <taxon>Micrococcales</taxon>
        <taxon>Micrococcaceae</taxon>
        <taxon>Arthrobacter</taxon>
    </lineage>
</organism>
<reference evidence="3 4" key="1">
    <citation type="submission" date="2019-04" db="EMBL/GenBank/DDBJ databases">
        <authorList>
            <person name="Liu Q."/>
            <person name="Xin Y.-H."/>
        </authorList>
    </citation>
    <scope>NUCLEOTIDE SEQUENCE [LARGE SCALE GENOMIC DNA]</scope>
    <source>
        <strain evidence="3 4">AM23</strain>
    </source>
</reference>
<comment type="caution">
    <text evidence="3">The sequence shown here is derived from an EMBL/GenBank/DDBJ whole genome shotgun (WGS) entry which is preliminary data.</text>
</comment>
<evidence type="ECO:0000259" key="2">
    <source>
        <dbReference type="SMART" id="SM00894"/>
    </source>
</evidence>
<dbReference type="AlphaFoldDB" id="A0A4S5E5U8"/>
<feature type="transmembrane region" description="Helical" evidence="1">
    <location>
        <begin position="165"/>
        <end position="185"/>
    </location>
</feature>
<keyword evidence="1" id="KW-0812">Transmembrane</keyword>
<keyword evidence="4" id="KW-1185">Reference proteome</keyword>
<dbReference type="EMBL" id="SSWH01000005">
    <property type="protein sequence ID" value="THJ66830.1"/>
    <property type="molecule type" value="Genomic_DNA"/>
</dbReference>
<dbReference type="InterPro" id="IPR008613">
    <property type="entry name" value="Excalibur_Ca-bd_domain"/>
</dbReference>